<evidence type="ECO:0000313" key="2">
    <source>
        <dbReference type="EMBL" id="RDG36235.1"/>
    </source>
</evidence>
<feature type="transmembrane region" description="Helical" evidence="1">
    <location>
        <begin position="31"/>
        <end position="50"/>
    </location>
</feature>
<name>A0A370B9X3_9ACTN</name>
<evidence type="ECO:0000256" key="1">
    <source>
        <dbReference type="SAM" id="Phobius"/>
    </source>
</evidence>
<keyword evidence="1" id="KW-1133">Transmembrane helix</keyword>
<dbReference type="EMBL" id="QQNA01000170">
    <property type="protein sequence ID" value="RDG36235.1"/>
    <property type="molecule type" value="Genomic_DNA"/>
</dbReference>
<gene>
    <name evidence="2" type="ORF">DVH02_21220</name>
</gene>
<accession>A0A370B9X3</accession>
<dbReference type="InterPro" id="IPR006311">
    <property type="entry name" value="TAT_signal"/>
</dbReference>
<dbReference type="RefSeq" id="WP_147286100.1">
    <property type="nucleotide sequence ID" value="NZ_QQNA01000170.1"/>
</dbReference>
<sequence length="53" mass="5717">MRIDESAYDRHRLRQWLAGEARAEGVSRRDLLRLATAAGVVAGVVATVAGRPA</sequence>
<organism evidence="2 3">
    <name type="scientific">Streptomyces corynorhini</name>
    <dbReference type="NCBI Taxonomy" id="2282652"/>
    <lineage>
        <taxon>Bacteria</taxon>
        <taxon>Bacillati</taxon>
        <taxon>Actinomycetota</taxon>
        <taxon>Actinomycetes</taxon>
        <taxon>Kitasatosporales</taxon>
        <taxon>Streptomycetaceae</taxon>
        <taxon>Streptomyces</taxon>
    </lineage>
</organism>
<proteinExistence type="predicted"/>
<dbReference type="Proteomes" id="UP000253741">
    <property type="component" value="Unassembled WGS sequence"/>
</dbReference>
<dbReference type="AlphaFoldDB" id="A0A370B9X3"/>
<dbReference type="InterPro" id="IPR019546">
    <property type="entry name" value="TAT_signal_bac_arc"/>
</dbReference>
<keyword evidence="3" id="KW-1185">Reference proteome</keyword>
<protein>
    <submittedName>
        <fullName evidence="2">Sulfite oxidase</fullName>
    </submittedName>
</protein>
<reference evidence="2 3" key="1">
    <citation type="submission" date="2018-07" db="EMBL/GenBank/DDBJ databases">
        <title>Streptomyces species from bats.</title>
        <authorList>
            <person name="Dunlap C."/>
        </authorList>
    </citation>
    <scope>NUCLEOTIDE SEQUENCE [LARGE SCALE GENOMIC DNA]</scope>
    <source>
        <strain evidence="2 3">AC230</strain>
    </source>
</reference>
<keyword evidence="1" id="KW-0812">Transmembrane</keyword>
<evidence type="ECO:0000313" key="3">
    <source>
        <dbReference type="Proteomes" id="UP000253741"/>
    </source>
</evidence>
<keyword evidence="1" id="KW-0472">Membrane</keyword>
<feature type="non-terminal residue" evidence="2">
    <location>
        <position position="53"/>
    </location>
</feature>
<comment type="caution">
    <text evidence="2">The sequence shown here is derived from an EMBL/GenBank/DDBJ whole genome shotgun (WGS) entry which is preliminary data.</text>
</comment>
<dbReference type="NCBIfam" id="TIGR01409">
    <property type="entry name" value="TAT_signal_seq"/>
    <property type="match status" value="1"/>
</dbReference>
<dbReference type="PROSITE" id="PS51318">
    <property type="entry name" value="TAT"/>
    <property type="match status" value="1"/>
</dbReference>